<dbReference type="Proteomes" id="UP000663852">
    <property type="component" value="Unassembled WGS sequence"/>
</dbReference>
<evidence type="ECO:0000313" key="2">
    <source>
        <dbReference type="Proteomes" id="UP000663852"/>
    </source>
</evidence>
<evidence type="ECO:0000313" key="1">
    <source>
        <dbReference type="EMBL" id="CAF0729589.1"/>
    </source>
</evidence>
<organism evidence="1 2">
    <name type="scientific">Adineta ricciae</name>
    <name type="common">Rotifer</name>
    <dbReference type="NCBI Taxonomy" id="249248"/>
    <lineage>
        <taxon>Eukaryota</taxon>
        <taxon>Metazoa</taxon>
        <taxon>Spiralia</taxon>
        <taxon>Gnathifera</taxon>
        <taxon>Rotifera</taxon>
        <taxon>Eurotatoria</taxon>
        <taxon>Bdelloidea</taxon>
        <taxon>Adinetida</taxon>
        <taxon>Adinetidae</taxon>
        <taxon>Adineta</taxon>
    </lineage>
</organism>
<dbReference type="EMBL" id="CAJNOJ010000002">
    <property type="protein sequence ID" value="CAF0729589.1"/>
    <property type="molecule type" value="Genomic_DNA"/>
</dbReference>
<name>A0A813MUF1_ADIRI</name>
<comment type="caution">
    <text evidence="1">The sequence shown here is derived from an EMBL/GenBank/DDBJ whole genome shotgun (WGS) entry which is preliminary data.</text>
</comment>
<proteinExistence type="predicted"/>
<dbReference type="OrthoDB" id="9976816at2759"/>
<gene>
    <name evidence="1" type="ORF">EDS130_LOCUS1004</name>
</gene>
<sequence length="162" mass="18570">MATTGSTHRFEILSLLVRNVLTSNSKNFQLHGDKQVIMQILPTSPDRAFLTNDCYDSSYDLGAITYTDILQRVLRLGFQIQSSAGGSYQLPKSEKSIIKNDSQQPAAQDTFVLQYTLVRTHNINYRLIHFLKNKANFFDETVNIINYVNHRRLQIDTSQHSM</sequence>
<reference evidence="1" key="1">
    <citation type="submission" date="2021-02" db="EMBL/GenBank/DDBJ databases">
        <authorList>
            <person name="Nowell W R."/>
        </authorList>
    </citation>
    <scope>NUCLEOTIDE SEQUENCE</scope>
</reference>
<dbReference type="AlphaFoldDB" id="A0A813MUF1"/>
<accession>A0A813MUF1</accession>
<protein>
    <submittedName>
        <fullName evidence="1">Uncharacterized protein</fullName>
    </submittedName>
</protein>